<proteinExistence type="predicted"/>
<evidence type="ECO:0000313" key="1">
    <source>
        <dbReference type="EMBL" id="MPC56262.1"/>
    </source>
</evidence>
<reference evidence="1 2" key="1">
    <citation type="submission" date="2019-05" db="EMBL/GenBank/DDBJ databases">
        <title>Another draft genome of Portunus trituberculatus and its Hox gene families provides insights of decapod evolution.</title>
        <authorList>
            <person name="Jeong J.-H."/>
            <person name="Song I."/>
            <person name="Kim S."/>
            <person name="Choi T."/>
            <person name="Kim D."/>
            <person name="Ryu S."/>
            <person name="Kim W."/>
        </authorList>
    </citation>
    <scope>NUCLEOTIDE SEQUENCE [LARGE SCALE GENOMIC DNA]</scope>
    <source>
        <tissue evidence="1">Muscle</tissue>
    </source>
</reference>
<dbReference type="Proteomes" id="UP000324222">
    <property type="component" value="Unassembled WGS sequence"/>
</dbReference>
<dbReference type="EMBL" id="VSRR010013812">
    <property type="protein sequence ID" value="MPC56262.1"/>
    <property type="molecule type" value="Genomic_DNA"/>
</dbReference>
<sequence length="85" mass="9261">MVLNGVNVQSLGYIHITNSAQQIPHQHFILLSLYTPLSVKATAGSECPTAQCQADCFKRQVLSRVLPLFLTIITCSRGSFLVPAC</sequence>
<comment type="caution">
    <text evidence="1">The sequence shown here is derived from an EMBL/GenBank/DDBJ whole genome shotgun (WGS) entry which is preliminary data.</text>
</comment>
<keyword evidence="2" id="KW-1185">Reference proteome</keyword>
<protein>
    <submittedName>
        <fullName evidence="1">Uncharacterized protein</fullName>
    </submittedName>
</protein>
<accession>A0A5B7GBG8</accession>
<dbReference type="AlphaFoldDB" id="A0A5B7GBG8"/>
<gene>
    <name evidence="1" type="ORF">E2C01_050215</name>
</gene>
<name>A0A5B7GBG8_PORTR</name>
<evidence type="ECO:0000313" key="2">
    <source>
        <dbReference type="Proteomes" id="UP000324222"/>
    </source>
</evidence>
<organism evidence="1 2">
    <name type="scientific">Portunus trituberculatus</name>
    <name type="common">Swimming crab</name>
    <name type="synonym">Neptunus trituberculatus</name>
    <dbReference type="NCBI Taxonomy" id="210409"/>
    <lineage>
        <taxon>Eukaryota</taxon>
        <taxon>Metazoa</taxon>
        <taxon>Ecdysozoa</taxon>
        <taxon>Arthropoda</taxon>
        <taxon>Crustacea</taxon>
        <taxon>Multicrustacea</taxon>
        <taxon>Malacostraca</taxon>
        <taxon>Eumalacostraca</taxon>
        <taxon>Eucarida</taxon>
        <taxon>Decapoda</taxon>
        <taxon>Pleocyemata</taxon>
        <taxon>Brachyura</taxon>
        <taxon>Eubrachyura</taxon>
        <taxon>Portunoidea</taxon>
        <taxon>Portunidae</taxon>
        <taxon>Portuninae</taxon>
        <taxon>Portunus</taxon>
    </lineage>
</organism>